<protein>
    <submittedName>
        <fullName evidence="2">Uncharacterized protein LOC108557718</fullName>
    </submittedName>
</protein>
<keyword evidence="1" id="KW-1185">Reference proteome</keyword>
<name>A0ABM1M5K0_NICVS</name>
<accession>A0ABM1M5K0</accession>
<dbReference type="RefSeq" id="XP_017769850.1">
    <property type="nucleotide sequence ID" value="XM_017914361.1"/>
</dbReference>
<organism evidence="1 2">
    <name type="scientific">Nicrophorus vespilloides</name>
    <name type="common">Boreal carrion beetle</name>
    <dbReference type="NCBI Taxonomy" id="110193"/>
    <lineage>
        <taxon>Eukaryota</taxon>
        <taxon>Metazoa</taxon>
        <taxon>Ecdysozoa</taxon>
        <taxon>Arthropoda</taxon>
        <taxon>Hexapoda</taxon>
        <taxon>Insecta</taxon>
        <taxon>Pterygota</taxon>
        <taxon>Neoptera</taxon>
        <taxon>Endopterygota</taxon>
        <taxon>Coleoptera</taxon>
        <taxon>Polyphaga</taxon>
        <taxon>Staphyliniformia</taxon>
        <taxon>Silphidae</taxon>
        <taxon>Nicrophorinae</taxon>
        <taxon>Nicrophorus</taxon>
    </lineage>
</organism>
<dbReference type="Proteomes" id="UP000695000">
    <property type="component" value="Unplaced"/>
</dbReference>
<proteinExistence type="predicted"/>
<reference evidence="2" key="1">
    <citation type="submission" date="2025-08" db="UniProtKB">
        <authorList>
            <consortium name="RefSeq"/>
        </authorList>
    </citation>
    <scope>IDENTIFICATION</scope>
    <source>
        <tissue evidence="2">Whole Larva</tissue>
    </source>
</reference>
<evidence type="ECO:0000313" key="2">
    <source>
        <dbReference type="RefSeq" id="XP_017769850.1"/>
    </source>
</evidence>
<sequence length="304" mass="35927">MRQDDRIKLRIFEGQTTNRNDFRRLNLEKDVEGIKRPEQERIETIERCNKRVFRSIYQQECHESFTKYKKDVYVPFDLLWKHQRIGRKNVNIALNTGEPRDDFKEEAIKSRPRLYISPAFSVDDVPDKKMRDLLIAFMYTTDFRKAEMEATGHKCNVRAGLPIGQFQREVPLTYPPVPHEWTKGYSEWDRKQRRACVDPTEKFWETKDPPVICGACVDRVKGIVPTEVRDEIASAISDNKLRLPHDRLMQGYTGYRPDTAKVVPLRKTELPVVHPMLTTSQAVTRRYEEDFQCRPIRDANRRQN</sequence>
<gene>
    <name evidence="2" type="primary">LOC108557718</name>
</gene>
<dbReference type="GeneID" id="108557718"/>
<evidence type="ECO:0000313" key="1">
    <source>
        <dbReference type="Proteomes" id="UP000695000"/>
    </source>
</evidence>